<evidence type="ECO:0000256" key="3">
    <source>
        <dbReference type="ARBA" id="ARBA00022448"/>
    </source>
</evidence>
<dbReference type="KEGG" id="asau:88174137"/>
<dbReference type="AlphaFoldDB" id="A0AAX4HBP1"/>
<evidence type="ECO:0000256" key="4">
    <source>
        <dbReference type="ARBA" id="ARBA00022741"/>
    </source>
</evidence>
<comment type="subcellular location">
    <subcellularLocation>
        <location evidence="1">Mitochondrion inner membrane</location>
        <topology evidence="1">Peripheral membrane protein</topology>
    </subcellularLocation>
</comment>
<evidence type="ECO:0000256" key="1">
    <source>
        <dbReference type="ARBA" id="ARBA00004637"/>
    </source>
</evidence>
<dbReference type="SUPFAM" id="SSF54427">
    <property type="entry name" value="NTF2-like"/>
    <property type="match status" value="1"/>
</dbReference>
<keyword evidence="7 13" id="KW-0653">Protein transport</keyword>
<evidence type="ECO:0000256" key="2">
    <source>
        <dbReference type="ARBA" id="ARBA00009597"/>
    </source>
</evidence>
<dbReference type="GO" id="GO:0005743">
    <property type="term" value="C:mitochondrial inner membrane"/>
    <property type="evidence" value="ECO:0007669"/>
    <property type="project" value="UniProtKB-SubCell"/>
</dbReference>
<keyword evidence="3 13" id="KW-0813">Transport</keyword>
<evidence type="ECO:0000256" key="9">
    <source>
        <dbReference type="ARBA" id="ARBA00023010"/>
    </source>
</evidence>
<evidence type="ECO:0000256" key="5">
    <source>
        <dbReference type="ARBA" id="ARBA00022792"/>
    </source>
</evidence>
<dbReference type="PANTHER" id="PTHR10721:SF1">
    <property type="entry name" value="MITOCHONDRIAL IMPORT INNER MEMBRANE TRANSLOCASE SUBUNIT TIM44"/>
    <property type="match status" value="1"/>
</dbReference>
<dbReference type="GO" id="GO:0030150">
    <property type="term" value="P:protein import into mitochondrial matrix"/>
    <property type="evidence" value="ECO:0007669"/>
    <property type="project" value="InterPro"/>
</dbReference>
<keyword evidence="11 13" id="KW-0472">Membrane</keyword>
<dbReference type="GeneID" id="88174137"/>
<dbReference type="InterPro" id="IPR032710">
    <property type="entry name" value="NTF2-like_dom_sf"/>
</dbReference>
<evidence type="ECO:0000259" key="14">
    <source>
        <dbReference type="SMART" id="SM00978"/>
    </source>
</evidence>
<keyword evidence="9 13" id="KW-0811">Translocation</keyword>
<dbReference type="Pfam" id="PF04280">
    <property type="entry name" value="Tim44"/>
    <property type="match status" value="1"/>
</dbReference>
<keyword evidence="10 13" id="KW-0496">Mitochondrion</keyword>
<dbReference type="GO" id="GO:0005524">
    <property type="term" value="F:ATP binding"/>
    <property type="evidence" value="ECO:0007669"/>
    <property type="project" value="UniProtKB-KW"/>
</dbReference>
<dbReference type="InterPro" id="IPR017303">
    <property type="entry name" value="Tim44"/>
</dbReference>
<dbReference type="PANTHER" id="PTHR10721">
    <property type="entry name" value="MITOCHONDRIAL IMPORT INNER MEMBRANE TRANSLOCASE SUBUNIT TIM44"/>
    <property type="match status" value="1"/>
</dbReference>
<evidence type="ECO:0000256" key="6">
    <source>
        <dbReference type="ARBA" id="ARBA00022840"/>
    </source>
</evidence>
<accession>A0AAX4HBP1</accession>
<proteinExistence type="inferred from homology"/>
<dbReference type="Gene3D" id="3.10.450.240">
    <property type="match status" value="1"/>
</dbReference>
<feature type="domain" description="Tim44-like" evidence="14">
    <location>
        <begin position="258"/>
        <end position="412"/>
    </location>
</feature>
<evidence type="ECO:0000256" key="10">
    <source>
        <dbReference type="ARBA" id="ARBA00023128"/>
    </source>
</evidence>
<dbReference type="EMBL" id="CP138897">
    <property type="protein sequence ID" value="WPK25746.1"/>
    <property type="molecule type" value="Genomic_DNA"/>
</dbReference>
<evidence type="ECO:0000256" key="7">
    <source>
        <dbReference type="ARBA" id="ARBA00022927"/>
    </source>
</evidence>
<sequence length="419" mass="46987">MLRQSILKSVRSVPATRSFTASALCANAPKGKSPMQVFFETFRDEVKNSSELKNDIKALQDETGRVAESEAFKKAKEAYDKAQKGSSAAGKIAKQTATAVGDVAHKAWESPVGRGVRTTVRTSAEVADKAFEPVRNTQVYKDIGNVIDDGSSTAYGGYLTKEQREALRKKELEMKAQDKNAWKFVKEDAEAGGALVATDAKPTGPKIGEKWEDFKLKSPVGRGYVVVKEKWDESENGLISLVRAVFQKVSWFFSETEQAQVVKRFRMLDPSFRITDFTRTLTNYIVPELLEAYVKNDERVLKKWFSPVPYESWAAQNKQMIQQGLFSDSRILDIRGVEVVTCKILQPNDIPVIVVSCRAQEIHLYREAKTGEIKAGTEDHIQMSTYAMVFTRVPELMDDETTEGWTAVEFVRGGSRPFH</sequence>
<gene>
    <name evidence="15" type="ORF">PUMCH_003073</name>
</gene>
<keyword evidence="6" id="KW-0067">ATP-binding</keyword>
<comment type="function">
    <text evidence="13">Essential component of the PAM complex, a complex required for the translocation of transit peptide-containing proteins from the inner membrane into the mitochondrial matrix in an ATP-dependent manner.</text>
</comment>
<evidence type="ECO:0000313" key="15">
    <source>
        <dbReference type="EMBL" id="WPK25746.1"/>
    </source>
</evidence>
<evidence type="ECO:0000313" key="16">
    <source>
        <dbReference type="Proteomes" id="UP001338582"/>
    </source>
</evidence>
<dbReference type="PIRSF" id="PIRSF037871">
    <property type="entry name" value="TIM44"/>
    <property type="match status" value="1"/>
</dbReference>
<dbReference type="RefSeq" id="XP_062878128.1">
    <property type="nucleotide sequence ID" value="XM_063022058.1"/>
</dbReference>
<dbReference type="GO" id="GO:0051087">
    <property type="term" value="F:protein-folding chaperone binding"/>
    <property type="evidence" value="ECO:0007669"/>
    <property type="project" value="InterPro"/>
</dbReference>
<evidence type="ECO:0000256" key="8">
    <source>
        <dbReference type="ARBA" id="ARBA00022946"/>
    </source>
</evidence>
<evidence type="ECO:0000256" key="13">
    <source>
        <dbReference type="PIRNR" id="PIRNR037871"/>
    </source>
</evidence>
<keyword evidence="5 13" id="KW-0999">Mitochondrion inner membrane</keyword>
<keyword evidence="16" id="KW-1185">Reference proteome</keyword>
<dbReference type="InterPro" id="IPR007379">
    <property type="entry name" value="Tim44-like_dom"/>
</dbReference>
<evidence type="ECO:0000256" key="12">
    <source>
        <dbReference type="ARBA" id="ARBA00074309"/>
    </source>
</evidence>
<name>A0AAX4HBP1_9ASCO</name>
<dbReference type="Proteomes" id="UP001338582">
    <property type="component" value="Chromosome 4"/>
</dbReference>
<keyword evidence="4" id="KW-0547">Nucleotide-binding</keyword>
<organism evidence="15 16">
    <name type="scientific">Australozyma saopauloensis</name>
    <dbReference type="NCBI Taxonomy" id="291208"/>
    <lineage>
        <taxon>Eukaryota</taxon>
        <taxon>Fungi</taxon>
        <taxon>Dikarya</taxon>
        <taxon>Ascomycota</taxon>
        <taxon>Saccharomycotina</taxon>
        <taxon>Pichiomycetes</taxon>
        <taxon>Metschnikowiaceae</taxon>
        <taxon>Australozyma</taxon>
    </lineage>
</organism>
<dbReference type="SMART" id="SM00978">
    <property type="entry name" value="Tim44"/>
    <property type="match status" value="1"/>
</dbReference>
<keyword evidence="8" id="KW-0809">Transit peptide</keyword>
<dbReference type="InterPro" id="IPR039544">
    <property type="entry name" value="Tim44-like"/>
</dbReference>
<protein>
    <recommendedName>
        <fullName evidence="12 13">Mitochondrial import inner membrane translocase subunit TIM44</fullName>
    </recommendedName>
</protein>
<reference evidence="15 16" key="1">
    <citation type="submission" date="2023-10" db="EMBL/GenBank/DDBJ databases">
        <title>Draft Genome Sequence of Candida saopaulonensis from a very Premature Infant with Sepsis.</title>
        <authorList>
            <person name="Ning Y."/>
            <person name="Dai R."/>
            <person name="Xiao M."/>
            <person name="Xu Y."/>
            <person name="Yan Q."/>
            <person name="Zhang L."/>
        </authorList>
    </citation>
    <scope>NUCLEOTIDE SEQUENCE [LARGE SCALE GENOMIC DNA]</scope>
    <source>
        <strain evidence="15 16">19XY460</strain>
    </source>
</reference>
<comment type="similarity">
    <text evidence="2 13">Belongs to the Tim44 family.</text>
</comment>
<evidence type="ECO:0000256" key="11">
    <source>
        <dbReference type="ARBA" id="ARBA00023136"/>
    </source>
</evidence>
<dbReference type="FunFam" id="3.10.450.240:FF:000002">
    <property type="entry name" value="Mitochondrial import inner membrane translocase subunit TIM44"/>
    <property type="match status" value="1"/>
</dbReference>